<dbReference type="Pfam" id="PF05485">
    <property type="entry name" value="THAP"/>
    <property type="match status" value="1"/>
</dbReference>
<reference evidence="7 8" key="1">
    <citation type="submission" date="2019-08" db="EMBL/GenBank/DDBJ databases">
        <title>Whole genome of Aphis craccivora.</title>
        <authorList>
            <person name="Voronova N.V."/>
            <person name="Shulinski R.S."/>
            <person name="Bandarenka Y.V."/>
            <person name="Zhorov D.G."/>
            <person name="Warner D."/>
        </authorList>
    </citation>
    <scope>NUCLEOTIDE SEQUENCE [LARGE SCALE GENOMIC DNA]</scope>
    <source>
        <strain evidence="7">180601</strain>
        <tissue evidence="7">Whole Body</tissue>
    </source>
</reference>
<keyword evidence="4 5" id="KW-0238">DNA-binding</keyword>
<evidence type="ECO:0000256" key="4">
    <source>
        <dbReference type="ARBA" id="ARBA00023125"/>
    </source>
</evidence>
<gene>
    <name evidence="7" type="ORF">FWK35_00006930</name>
</gene>
<evidence type="ECO:0000313" key="8">
    <source>
        <dbReference type="Proteomes" id="UP000478052"/>
    </source>
</evidence>
<organism evidence="7 8">
    <name type="scientific">Aphis craccivora</name>
    <name type="common">Cowpea aphid</name>
    <dbReference type="NCBI Taxonomy" id="307492"/>
    <lineage>
        <taxon>Eukaryota</taxon>
        <taxon>Metazoa</taxon>
        <taxon>Ecdysozoa</taxon>
        <taxon>Arthropoda</taxon>
        <taxon>Hexapoda</taxon>
        <taxon>Insecta</taxon>
        <taxon>Pterygota</taxon>
        <taxon>Neoptera</taxon>
        <taxon>Paraneoptera</taxon>
        <taxon>Hemiptera</taxon>
        <taxon>Sternorrhyncha</taxon>
        <taxon>Aphidomorpha</taxon>
        <taxon>Aphidoidea</taxon>
        <taxon>Aphididae</taxon>
        <taxon>Aphidini</taxon>
        <taxon>Aphis</taxon>
        <taxon>Aphis</taxon>
    </lineage>
</organism>
<protein>
    <submittedName>
        <fullName evidence="7">Arginine/serine-rich coiled-coil protein 2-like</fullName>
    </submittedName>
</protein>
<dbReference type="EMBL" id="VUJU01002553">
    <property type="protein sequence ID" value="KAF0760880.1"/>
    <property type="molecule type" value="Genomic_DNA"/>
</dbReference>
<evidence type="ECO:0000256" key="1">
    <source>
        <dbReference type="ARBA" id="ARBA00022723"/>
    </source>
</evidence>
<keyword evidence="3" id="KW-0862">Zinc</keyword>
<evidence type="ECO:0000256" key="5">
    <source>
        <dbReference type="PROSITE-ProRule" id="PRU00309"/>
    </source>
</evidence>
<keyword evidence="2 5" id="KW-0863">Zinc-finger</keyword>
<dbReference type="GO" id="GO:0003677">
    <property type="term" value="F:DNA binding"/>
    <property type="evidence" value="ECO:0007669"/>
    <property type="project" value="UniProtKB-UniRule"/>
</dbReference>
<name>A0A6G0YT90_APHCR</name>
<dbReference type="SUPFAM" id="SSF57716">
    <property type="entry name" value="Glucocorticoid receptor-like (DNA-binding domain)"/>
    <property type="match status" value="1"/>
</dbReference>
<dbReference type="OrthoDB" id="8123506at2759"/>
<proteinExistence type="predicted"/>
<keyword evidence="8" id="KW-1185">Reference proteome</keyword>
<dbReference type="InterPro" id="IPR038441">
    <property type="entry name" value="THAP_Znf_sf"/>
</dbReference>
<dbReference type="GO" id="GO:0008270">
    <property type="term" value="F:zinc ion binding"/>
    <property type="evidence" value="ECO:0007669"/>
    <property type="project" value="UniProtKB-KW"/>
</dbReference>
<feature type="domain" description="THAP-type" evidence="6">
    <location>
        <begin position="1"/>
        <end position="62"/>
    </location>
</feature>
<dbReference type="PROSITE" id="PS50950">
    <property type="entry name" value="ZF_THAP"/>
    <property type="match status" value="1"/>
</dbReference>
<dbReference type="InterPro" id="IPR006612">
    <property type="entry name" value="THAP_Znf"/>
</dbReference>
<dbReference type="Gene3D" id="6.20.210.20">
    <property type="entry name" value="THAP domain"/>
    <property type="match status" value="1"/>
</dbReference>
<evidence type="ECO:0000313" key="7">
    <source>
        <dbReference type="EMBL" id="KAF0760880.1"/>
    </source>
</evidence>
<evidence type="ECO:0000256" key="2">
    <source>
        <dbReference type="ARBA" id="ARBA00022771"/>
    </source>
</evidence>
<evidence type="ECO:0000259" key="6">
    <source>
        <dbReference type="PROSITE" id="PS50950"/>
    </source>
</evidence>
<comment type="caution">
    <text evidence="7">The sequence shown here is derived from an EMBL/GenBank/DDBJ whole genome shotgun (WGS) entry which is preliminary data.</text>
</comment>
<evidence type="ECO:0000256" key="3">
    <source>
        <dbReference type="ARBA" id="ARBA00022833"/>
    </source>
</evidence>
<keyword evidence="1" id="KW-0479">Metal-binding</keyword>
<dbReference type="Proteomes" id="UP000478052">
    <property type="component" value="Unassembled WGS sequence"/>
</dbReference>
<accession>A0A6G0YT90</accession>
<dbReference type="AlphaFoldDB" id="A0A6G0YT90"/>
<sequence>MGRCCVINCSSNTQKNKKFSLFTLPKNPIILKEWINILSKVNGKDILLTSRVCELHFNLCVS</sequence>